<dbReference type="Gene3D" id="2.20.200.10">
    <property type="entry name" value="Outer membrane efflux proteins (OEP)"/>
    <property type="match status" value="1"/>
</dbReference>
<dbReference type="EMBL" id="JAUSRV010000001">
    <property type="protein sequence ID" value="MDP9969278.1"/>
    <property type="molecule type" value="Genomic_DNA"/>
</dbReference>
<protein>
    <submittedName>
        <fullName evidence="4">NodT family efflux transporter outer membrane factor (OMF) lipoprotein</fullName>
    </submittedName>
</protein>
<sequence>MTHRQRILSHLPGRLSALALAALLAGCAVGPAYEVPISAAPAGWKEQKTAEGWLPAAPADALDRGEWWKLFGDATLDELAARVQVSNQNIAAAVANYAQAQALVRGERAALFPTVSLDGSGRRSGNIGGTSNASNAFSATLGVDWAPDVWGRLRQAVSSAQANAEASEADLASARLSAVGDLATNYFSLREADAEIVLLDQTIEGYQRAFEITSNRYKAGIAAQTDVLQAQTQLVNAQAERVGLQRTRTTLEHAIAMLVGVAPADFSLPAAQWTPTVPGIPTGVPSTLLQRRPDIAAAERAVAAANAQIGIARSAYFPNFGLSASVGSSASRVKDLFNASNTLWALGLSVAQVVFDAGAIGATVDSAKAAHEASVARYRQTVLTAFQAVEDQLTAGAALAQQEGLRREASAAADKTEQQLLNRYRAAQVSYTEVVTAQAAALGARRTLVQLQVNRQTAAVALIQALGGGWHAGGAGGTVSSTPSTAQAAPSPQRGVK</sequence>
<dbReference type="InterPro" id="IPR003423">
    <property type="entry name" value="OMP_efflux"/>
</dbReference>
<gene>
    <name evidence="4" type="ORF">J2W39_000501</name>
</gene>
<dbReference type="Pfam" id="PF02321">
    <property type="entry name" value="OEP"/>
    <property type="match status" value="2"/>
</dbReference>
<dbReference type="PANTHER" id="PTHR30203:SF33">
    <property type="entry name" value="BLR4455 PROTEIN"/>
    <property type="match status" value="1"/>
</dbReference>
<dbReference type="NCBIfam" id="TIGR01845">
    <property type="entry name" value="outer_NodT"/>
    <property type="match status" value="1"/>
</dbReference>
<accession>A0AAW8E8V7</accession>
<keyword evidence="2" id="KW-0472">Membrane</keyword>
<evidence type="ECO:0000313" key="4">
    <source>
        <dbReference type="EMBL" id="MDP9969278.1"/>
    </source>
</evidence>
<dbReference type="InterPro" id="IPR010131">
    <property type="entry name" value="MdtP/NodT-like"/>
</dbReference>
<dbReference type="SUPFAM" id="SSF56954">
    <property type="entry name" value="Outer membrane efflux proteins (OEP)"/>
    <property type="match status" value="1"/>
</dbReference>
<evidence type="ECO:0000256" key="1">
    <source>
        <dbReference type="ARBA" id="ARBA00007613"/>
    </source>
</evidence>
<feature type="compositionally biased region" description="Low complexity" evidence="3">
    <location>
        <begin position="480"/>
        <end position="497"/>
    </location>
</feature>
<dbReference type="Gene3D" id="1.20.1600.10">
    <property type="entry name" value="Outer membrane efflux proteins (OEP)"/>
    <property type="match status" value="1"/>
</dbReference>
<feature type="signal peptide" evidence="2">
    <location>
        <begin position="1"/>
        <end position="21"/>
    </location>
</feature>
<evidence type="ECO:0000256" key="3">
    <source>
        <dbReference type="SAM" id="MobiDB-lite"/>
    </source>
</evidence>
<dbReference type="Proteomes" id="UP001224845">
    <property type="component" value="Unassembled WGS sequence"/>
</dbReference>
<feature type="chain" id="PRO_5043094954" evidence="2">
    <location>
        <begin position="22"/>
        <end position="497"/>
    </location>
</feature>
<evidence type="ECO:0000256" key="2">
    <source>
        <dbReference type="RuleBase" id="RU362097"/>
    </source>
</evidence>
<dbReference type="GO" id="GO:0015562">
    <property type="term" value="F:efflux transmembrane transporter activity"/>
    <property type="evidence" value="ECO:0007669"/>
    <property type="project" value="InterPro"/>
</dbReference>
<evidence type="ECO:0000313" key="5">
    <source>
        <dbReference type="Proteomes" id="UP001224845"/>
    </source>
</evidence>
<comment type="subcellular location">
    <subcellularLocation>
        <location evidence="2">Cell membrane</location>
        <topology evidence="2">Lipid-anchor</topology>
    </subcellularLocation>
</comment>
<dbReference type="PANTHER" id="PTHR30203">
    <property type="entry name" value="OUTER MEMBRANE CATION EFFLUX PROTEIN"/>
    <property type="match status" value="1"/>
</dbReference>
<organism evidence="4 5">
    <name type="scientific">Variovorax paradoxus</name>
    <dbReference type="NCBI Taxonomy" id="34073"/>
    <lineage>
        <taxon>Bacteria</taxon>
        <taxon>Pseudomonadati</taxon>
        <taxon>Pseudomonadota</taxon>
        <taxon>Betaproteobacteria</taxon>
        <taxon>Burkholderiales</taxon>
        <taxon>Comamonadaceae</taxon>
        <taxon>Variovorax</taxon>
    </lineage>
</organism>
<name>A0AAW8E8V7_VARPD</name>
<keyword evidence="2 4" id="KW-0449">Lipoprotein</keyword>
<keyword evidence="2" id="KW-0812">Transmembrane</keyword>
<keyword evidence="2" id="KW-1134">Transmembrane beta strand</keyword>
<dbReference type="GO" id="GO:0005886">
    <property type="term" value="C:plasma membrane"/>
    <property type="evidence" value="ECO:0007669"/>
    <property type="project" value="UniProtKB-SubCell"/>
</dbReference>
<comment type="similarity">
    <text evidence="1 2">Belongs to the outer membrane factor (OMF) (TC 1.B.17) family.</text>
</comment>
<keyword evidence="2" id="KW-0564">Palmitate</keyword>
<keyword evidence="2" id="KW-0732">Signal</keyword>
<comment type="caution">
    <text evidence="4">The sequence shown here is derived from an EMBL/GenBank/DDBJ whole genome shotgun (WGS) entry which is preliminary data.</text>
</comment>
<dbReference type="PROSITE" id="PS51257">
    <property type="entry name" value="PROKAR_LIPOPROTEIN"/>
    <property type="match status" value="1"/>
</dbReference>
<dbReference type="AlphaFoldDB" id="A0AAW8E8V7"/>
<feature type="region of interest" description="Disordered" evidence="3">
    <location>
        <begin position="476"/>
        <end position="497"/>
    </location>
</feature>
<proteinExistence type="inferred from homology"/>
<reference evidence="4" key="1">
    <citation type="submission" date="2023-07" db="EMBL/GenBank/DDBJ databases">
        <title>Sorghum-associated microbial communities from plants grown in Nebraska, USA.</title>
        <authorList>
            <person name="Schachtman D."/>
        </authorList>
    </citation>
    <scope>NUCLEOTIDE SEQUENCE</scope>
    <source>
        <strain evidence="4">DS3315</strain>
    </source>
</reference>